<dbReference type="InterPro" id="IPR004316">
    <property type="entry name" value="SWEET_rpt"/>
</dbReference>
<keyword evidence="15" id="KW-1185">Reference proteome</keyword>
<evidence type="ECO:0000256" key="4">
    <source>
        <dbReference type="ARBA" id="ARBA00021741"/>
    </source>
</evidence>
<sequence>MFAAPLRDLQNAVSIGQNGLGDLNPTPWAFMLGNCIGWTTYGIITNNWFIFWANYPGFLISCWLNLGAVKLLYSYHHQQIARTSIVNYLTQSQQLQQASQQLALLNVNDDDNDNDDDEVVTPHERLIMGIIVLWTLVVSGIGFYSVITTSSNTDVDTTINDTNNSNNNIPQLIVGYIVNLNLIFFYGAPLSAIQTVLKTKQNNTLHVPTMITNTLCSIFWTAYAVAPQINDPFIYVPNGLGVLLGLIQFILYMIFPRSSSTPESKITAITEQQQQQHTDVTTSVVDV</sequence>
<feature type="transmembrane region" description="Helical" evidence="13">
    <location>
        <begin position="173"/>
        <end position="193"/>
    </location>
</feature>
<dbReference type="Pfam" id="PF03083">
    <property type="entry name" value="MtN3_slv"/>
    <property type="match status" value="1"/>
</dbReference>
<keyword evidence="6" id="KW-1003">Cell membrane</keyword>
<comment type="subcellular location">
    <subcellularLocation>
        <location evidence="1">Cell membrane</location>
        <topology evidence="1">Multi-pass membrane protein</topology>
    </subcellularLocation>
    <subcellularLocation>
        <location evidence="2">Golgi apparatus membrane</location>
        <topology evidence="2">Multi-pass membrane protein</topology>
    </subcellularLocation>
</comment>
<keyword evidence="8 13" id="KW-0812">Transmembrane</keyword>
<organism evidence="14 15">
    <name type="scientific">Fragilariopsis cylindrus CCMP1102</name>
    <dbReference type="NCBI Taxonomy" id="635003"/>
    <lineage>
        <taxon>Eukaryota</taxon>
        <taxon>Sar</taxon>
        <taxon>Stramenopiles</taxon>
        <taxon>Ochrophyta</taxon>
        <taxon>Bacillariophyta</taxon>
        <taxon>Bacillariophyceae</taxon>
        <taxon>Bacillariophycidae</taxon>
        <taxon>Bacillariales</taxon>
        <taxon>Bacillariaceae</taxon>
        <taxon>Fragilariopsis</taxon>
    </lineage>
</organism>
<dbReference type="Proteomes" id="UP000095751">
    <property type="component" value="Unassembled WGS sequence"/>
</dbReference>
<evidence type="ECO:0000256" key="10">
    <source>
        <dbReference type="ARBA" id="ARBA00022989"/>
    </source>
</evidence>
<evidence type="ECO:0000313" key="15">
    <source>
        <dbReference type="Proteomes" id="UP000095751"/>
    </source>
</evidence>
<dbReference type="PANTHER" id="PTHR10791">
    <property type="entry name" value="RAG1-ACTIVATING PROTEIN 1"/>
    <property type="match status" value="1"/>
</dbReference>
<protein>
    <recommendedName>
        <fullName evidence="4">Sugar transporter SWEET1</fullName>
    </recommendedName>
</protein>
<evidence type="ECO:0000313" key="14">
    <source>
        <dbReference type="EMBL" id="OEU07398.1"/>
    </source>
</evidence>
<proteinExistence type="inferred from homology"/>
<evidence type="ECO:0000256" key="13">
    <source>
        <dbReference type="SAM" id="Phobius"/>
    </source>
</evidence>
<gene>
    <name evidence="14" type="ORF">FRACYDRAFT_197687</name>
</gene>
<dbReference type="GO" id="GO:0051119">
    <property type="term" value="F:sugar transmembrane transporter activity"/>
    <property type="evidence" value="ECO:0007669"/>
    <property type="project" value="InterPro"/>
</dbReference>
<dbReference type="GO" id="GO:0000139">
    <property type="term" value="C:Golgi membrane"/>
    <property type="evidence" value="ECO:0007669"/>
    <property type="project" value="UniProtKB-SubCell"/>
</dbReference>
<dbReference type="Gene3D" id="1.20.1280.290">
    <property type="match status" value="2"/>
</dbReference>
<evidence type="ECO:0000256" key="11">
    <source>
        <dbReference type="ARBA" id="ARBA00023034"/>
    </source>
</evidence>
<feature type="transmembrane region" description="Helical" evidence="13">
    <location>
        <begin position="49"/>
        <end position="73"/>
    </location>
</feature>
<evidence type="ECO:0000256" key="7">
    <source>
        <dbReference type="ARBA" id="ARBA00022597"/>
    </source>
</evidence>
<evidence type="ECO:0000256" key="1">
    <source>
        <dbReference type="ARBA" id="ARBA00004651"/>
    </source>
</evidence>
<keyword evidence="11" id="KW-0333">Golgi apparatus</keyword>
<evidence type="ECO:0000256" key="6">
    <source>
        <dbReference type="ARBA" id="ARBA00022475"/>
    </source>
</evidence>
<evidence type="ECO:0000256" key="9">
    <source>
        <dbReference type="ARBA" id="ARBA00022737"/>
    </source>
</evidence>
<dbReference type="GO" id="GO:0005886">
    <property type="term" value="C:plasma membrane"/>
    <property type="evidence" value="ECO:0007669"/>
    <property type="project" value="UniProtKB-SubCell"/>
</dbReference>
<feature type="transmembrane region" description="Helical" evidence="13">
    <location>
        <begin position="126"/>
        <end position="147"/>
    </location>
</feature>
<dbReference type="InParanoid" id="A0A1E7EN73"/>
<evidence type="ECO:0000256" key="5">
    <source>
        <dbReference type="ARBA" id="ARBA00022448"/>
    </source>
</evidence>
<accession>A0A1E7EN73</accession>
<feature type="transmembrane region" description="Helical" evidence="13">
    <location>
        <begin position="232"/>
        <end position="255"/>
    </location>
</feature>
<evidence type="ECO:0000256" key="8">
    <source>
        <dbReference type="ARBA" id="ARBA00022692"/>
    </source>
</evidence>
<evidence type="ECO:0000256" key="3">
    <source>
        <dbReference type="ARBA" id="ARBA00007809"/>
    </source>
</evidence>
<dbReference type="InterPro" id="IPR047664">
    <property type="entry name" value="SWEET"/>
</dbReference>
<keyword evidence="7" id="KW-0762">Sugar transport</keyword>
<dbReference type="PANTHER" id="PTHR10791:SF30">
    <property type="entry name" value="SUGAR TRANSPORTER SWEET1"/>
    <property type="match status" value="1"/>
</dbReference>
<keyword evidence="12 13" id="KW-0472">Membrane</keyword>
<keyword evidence="5" id="KW-0813">Transport</keyword>
<dbReference type="KEGG" id="fcy:FRACYDRAFT_197687"/>
<dbReference type="OrthoDB" id="409725at2759"/>
<comment type="similarity">
    <text evidence="3">Belongs to the SWEET sugar transporter family.</text>
</comment>
<name>A0A1E7EN73_9STRA</name>
<reference evidence="14 15" key="1">
    <citation type="submission" date="2016-09" db="EMBL/GenBank/DDBJ databases">
        <title>Extensive genetic diversity and differential bi-allelic expression allows diatom success in the polar Southern Ocean.</title>
        <authorList>
            <consortium name="DOE Joint Genome Institute"/>
            <person name="Mock T."/>
            <person name="Otillar R.P."/>
            <person name="Strauss J."/>
            <person name="Dupont C."/>
            <person name="Frickenhaus S."/>
            <person name="Maumus F."/>
            <person name="Mcmullan M."/>
            <person name="Sanges R."/>
            <person name="Schmutz J."/>
            <person name="Toseland A."/>
            <person name="Valas R."/>
            <person name="Veluchamy A."/>
            <person name="Ward B.J."/>
            <person name="Allen A."/>
            <person name="Barry K."/>
            <person name="Falciatore A."/>
            <person name="Ferrante M."/>
            <person name="Fortunato A.E."/>
            <person name="Gloeckner G."/>
            <person name="Gruber A."/>
            <person name="Hipkin R."/>
            <person name="Janech M."/>
            <person name="Kroth P."/>
            <person name="Leese F."/>
            <person name="Lindquist E."/>
            <person name="Lyon B.R."/>
            <person name="Martin J."/>
            <person name="Mayer C."/>
            <person name="Parker M."/>
            <person name="Quesneville H."/>
            <person name="Raymond J."/>
            <person name="Uhlig C."/>
            <person name="Valentin K.U."/>
            <person name="Worden A.Z."/>
            <person name="Armbrust E.V."/>
            <person name="Bowler C."/>
            <person name="Green B."/>
            <person name="Moulton V."/>
            <person name="Van Oosterhout C."/>
            <person name="Grigoriev I."/>
        </authorList>
    </citation>
    <scope>NUCLEOTIDE SEQUENCE [LARGE SCALE GENOMIC DNA]</scope>
    <source>
        <strain evidence="14 15">CCMP1102</strain>
    </source>
</reference>
<evidence type="ECO:0000256" key="12">
    <source>
        <dbReference type="ARBA" id="ARBA00023136"/>
    </source>
</evidence>
<keyword evidence="9" id="KW-0677">Repeat</keyword>
<dbReference type="EMBL" id="KV784386">
    <property type="protein sequence ID" value="OEU07398.1"/>
    <property type="molecule type" value="Genomic_DNA"/>
</dbReference>
<dbReference type="FunFam" id="1.20.1280.290:FF:000004">
    <property type="entry name" value="Sugar transporter SWEET"/>
    <property type="match status" value="1"/>
</dbReference>
<keyword evidence="10 13" id="KW-1133">Transmembrane helix</keyword>
<evidence type="ECO:0000256" key="2">
    <source>
        <dbReference type="ARBA" id="ARBA00004653"/>
    </source>
</evidence>
<dbReference type="AlphaFoldDB" id="A0A1E7EN73"/>
<feature type="transmembrane region" description="Helical" evidence="13">
    <location>
        <begin position="205"/>
        <end position="226"/>
    </location>
</feature>